<reference evidence="2 3" key="1">
    <citation type="journal article" date="2018" name="Biodegradation">
        <title>1,4-Dioxane degradation characteristics of Rhodococcus aetherivorans JCM 14343.</title>
        <authorList>
            <person name="Inoue D."/>
            <person name="Tsunoda T."/>
            <person name="Yamamoto N."/>
            <person name="Ike M."/>
            <person name="Sei K."/>
        </authorList>
    </citation>
    <scope>NUCLEOTIDE SEQUENCE [LARGE SCALE GENOMIC DNA]</scope>
    <source>
        <strain evidence="2 3">JCM 14343</strain>
    </source>
</reference>
<evidence type="ECO:0000256" key="1">
    <source>
        <dbReference type="SAM" id="MobiDB-lite"/>
    </source>
</evidence>
<name>A0ABQ0YIQ2_9NOCA</name>
<comment type="caution">
    <text evidence="2">The sequence shown here is derived from an EMBL/GenBank/DDBJ whole genome shotgun (WGS) entry which is preliminary data.</text>
</comment>
<evidence type="ECO:0000313" key="2">
    <source>
        <dbReference type="EMBL" id="GES36430.1"/>
    </source>
</evidence>
<dbReference type="EMBL" id="BLAH01000062">
    <property type="protein sequence ID" value="GES36430.1"/>
    <property type="molecule type" value="Genomic_DNA"/>
</dbReference>
<accession>A0ABQ0YIQ2</accession>
<proteinExistence type="predicted"/>
<protein>
    <submittedName>
        <fullName evidence="2">Uncharacterized protein</fullName>
    </submittedName>
</protein>
<feature type="region of interest" description="Disordered" evidence="1">
    <location>
        <begin position="1"/>
        <end position="20"/>
    </location>
</feature>
<organism evidence="2 3">
    <name type="scientific">Rhodococcus aetherivorans</name>
    <dbReference type="NCBI Taxonomy" id="191292"/>
    <lineage>
        <taxon>Bacteria</taxon>
        <taxon>Bacillati</taxon>
        <taxon>Actinomycetota</taxon>
        <taxon>Actinomycetes</taxon>
        <taxon>Mycobacteriales</taxon>
        <taxon>Nocardiaceae</taxon>
        <taxon>Rhodococcus</taxon>
    </lineage>
</organism>
<evidence type="ECO:0000313" key="3">
    <source>
        <dbReference type="Proteomes" id="UP000325466"/>
    </source>
</evidence>
<feature type="compositionally biased region" description="Polar residues" evidence="1">
    <location>
        <begin position="102"/>
        <end position="114"/>
    </location>
</feature>
<sequence>MQCCETADVHPGLSIEDHGQGPPFGFVDLAVDEPKGGPCRGRVTAGLAEHLHMRLYVDRHVRVYADNRGPSAAASTRIRTGSRGADGGRPTPARTGCGICSPPTTWAGTGSTGT</sequence>
<dbReference type="Proteomes" id="UP000325466">
    <property type="component" value="Unassembled WGS sequence"/>
</dbReference>
<feature type="region of interest" description="Disordered" evidence="1">
    <location>
        <begin position="68"/>
        <end position="114"/>
    </location>
</feature>
<gene>
    <name evidence="2" type="ORF">RAJCM14343_1681</name>
</gene>
<keyword evidence="3" id="KW-1185">Reference proteome</keyword>